<evidence type="ECO:0000256" key="1">
    <source>
        <dbReference type="ARBA" id="ARBA00004417"/>
    </source>
</evidence>
<proteinExistence type="inferred from homology"/>
<dbReference type="RefSeq" id="WP_227705164.1">
    <property type="nucleotide sequence ID" value="NZ_JBEAAL010000004.1"/>
</dbReference>
<name>A0ABV0LZ94_9HYPH</name>
<dbReference type="InterPro" id="IPR017871">
    <property type="entry name" value="ABC_transporter-like_CS"/>
</dbReference>
<comment type="subcellular location">
    <subcellularLocation>
        <location evidence="1">Cell inner membrane</location>
        <topology evidence="1">Peripheral membrane protein</topology>
    </subcellularLocation>
</comment>
<gene>
    <name evidence="7" type="ORF">ABK249_08315</name>
</gene>
<dbReference type="InterPro" id="IPR003593">
    <property type="entry name" value="AAA+_ATPase"/>
</dbReference>
<evidence type="ECO:0000313" key="8">
    <source>
        <dbReference type="Proteomes" id="UP001496627"/>
    </source>
</evidence>
<dbReference type="InterPro" id="IPR050319">
    <property type="entry name" value="ABC_transp_ATP-bind"/>
</dbReference>
<protein>
    <submittedName>
        <fullName evidence="7">Oligopeptide/dipeptide ABC transporter ATP-binding protein</fullName>
    </submittedName>
</protein>
<sequence>MIFEAKGLSRSFSVAGSPIREFANHFLRDRQPTVLRAVDNVSLTLREGETLGVVGESGCGKSTLARMIAGILPASSGERCFRGEAYDSFLARKRDALKIQMVFQDPLSSLNPRLRVGEIVGEAAVLHRLVPRSKAKDYVVDILARVGLPADSINRYPHQFSGGQRQRVGIARALAVKPHMLICDEAVAALDVSVQAQIINLLMDIKRDSGLAMIFISHDLGVIRHLCDRVAVMYLGRIVELAETKQLFASPTHPYTRMLLDGMPKISLQRRRFMPIQGEIPSPLHPPFGCHFHPRCPIATEHCSRVRPELRQIVPGHVHACLNIECCSASGEI</sequence>
<dbReference type="SMART" id="SM00382">
    <property type="entry name" value="AAA"/>
    <property type="match status" value="1"/>
</dbReference>
<dbReference type="PROSITE" id="PS50893">
    <property type="entry name" value="ABC_TRANSPORTER_2"/>
    <property type="match status" value="1"/>
</dbReference>
<dbReference type="Pfam" id="PF08352">
    <property type="entry name" value="oligo_HPY"/>
    <property type="match status" value="1"/>
</dbReference>
<keyword evidence="5 7" id="KW-0067">ATP-binding</keyword>
<evidence type="ECO:0000259" key="6">
    <source>
        <dbReference type="PROSITE" id="PS50893"/>
    </source>
</evidence>
<keyword evidence="4" id="KW-0547">Nucleotide-binding</keyword>
<dbReference type="GO" id="GO:0005524">
    <property type="term" value="F:ATP binding"/>
    <property type="evidence" value="ECO:0007669"/>
    <property type="project" value="UniProtKB-KW"/>
</dbReference>
<dbReference type="InterPro" id="IPR027417">
    <property type="entry name" value="P-loop_NTPase"/>
</dbReference>
<dbReference type="EMBL" id="JBEAAL010000004">
    <property type="protein sequence ID" value="MEQ1404933.1"/>
    <property type="molecule type" value="Genomic_DNA"/>
</dbReference>
<dbReference type="CDD" id="cd03257">
    <property type="entry name" value="ABC_NikE_OppD_transporters"/>
    <property type="match status" value="1"/>
</dbReference>
<evidence type="ECO:0000256" key="4">
    <source>
        <dbReference type="ARBA" id="ARBA00022741"/>
    </source>
</evidence>
<dbReference type="PROSITE" id="PS00211">
    <property type="entry name" value="ABC_TRANSPORTER_1"/>
    <property type="match status" value="1"/>
</dbReference>
<reference evidence="7 8" key="1">
    <citation type="submission" date="2024-05" db="EMBL/GenBank/DDBJ databases">
        <title>Neorhizobium sp. Rsf11, a plant growth promoting and heavy metal resistant PAH-degrader.</title>
        <authorList>
            <person name="Golubev S.N."/>
            <person name="Muratova A.Y."/>
            <person name="Markelova M.I."/>
        </authorList>
    </citation>
    <scope>NUCLEOTIDE SEQUENCE [LARGE SCALE GENOMIC DNA]</scope>
    <source>
        <strain evidence="7 8">Rsf11</strain>
    </source>
</reference>
<dbReference type="PANTHER" id="PTHR43776:SF7">
    <property type="entry name" value="D,D-DIPEPTIDE TRANSPORT ATP-BINDING PROTEIN DDPF-RELATED"/>
    <property type="match status" value="1"/>
</dbReference>
<comment type="similarity">
    <text evidence="2">Belongs to the ABC transporter superfamily.</text>
</comment>
<evidence type="ECO:0000313" key="7">
    <source>
        <dbReference type="EMBL" id="MEQ1404933.1"/>
    </source>
</evidence>
<dbReference type="SUPFAM" id="SSF52540">
    <property type="entry name" value="P-loop containing nucleoside triphosphate hydrolases"/>
    <property type="match status" value="1"/>
</dbReference>
<accession>A0ABV0LZ94</accession>
<feature type="domain" description="ABC transporter" evidence="6">
    <location>
        <begin position="19"/>
        <end position="260"/>
    </location>
</feature>
<dbReference type="InterPro" id="IPR013563">
    <property type="entry name" value="Oligopep_ABC_C"/>
</dbReference>
<keyword evidence="3" id="KW-0813">Transport</keyword>
<dbReference type="InterPro" id="IPR003439">
    <property type="entry name" value="ABC_transporter-like_ATP-bd"/>
</dbReference>
<dbReference type="PANTHER" id="PTHR43776">
    <property type="entry name" value="TRANSPORT ATP-BINDING PROTEIN"/>
    <property type="match status" value="1"/>
</dbReference>
<dbReference type="Pfam" id="PF00005">
    <property type="entry name" value="ABC_tran"/>
    <property type="match status" value="1"/>
</dbReference>
<dbReference type="Proteomes" id="UP001496627">
    <property type="component" value="Unassembled WGS sequence"/>
</dbReference>
<organism evidence="7 8">
    <name type="scientific">Neorhizobium phenanthreniclasticum</name>
    <dbReference type="NCBI Taxonomy" id="3157917"/>
    <lineage>
        <taxon>Bacteria</taxon>
        <taxon>Pseudomonadati</taxon>
        <taxon>Pseudomonadota</taxon>
        <taxon>Alphaproteobacteria</taxon>
        <taxon>Hyphomicrobiales</taxon>
        <taxon>Rhizobiaceae</taxon>
        <taxon>Rhizobium/Agrobacterium group</taxon>
        <taxon>Neorhizobium</taxon>
    </lineage>
</organism>
<evidence type="ECO:0000256" key="3">
    <source>
        <dbReference type="ARBA" id="ARBA00022448"/>
    </source>
</evidence>
<comment type="caution">
    <text evidence="7">The sequence shown here is derived from an EMBL/GenBank/DDBJ whole genome shotgun (WGS) entry which is preliminary data.</text>
</comment>
<dbReference type="NCBIfam" id="TIGR01727">
    <property type="entry name" value="oligo_HPY"/>
    <property type="match status" value="1"/>
</dbReference>
<dbReference type="Gene3D" id="3.40.50.300">
    <property type="entry name" value="P-loop containing nucleotide triphosphate hydrolases"/>
    <property type="match status" value="1"/>
</dbReference>
<keyword evidence="8" id="KW-1185">Reference proteome</keyword>
<evidence type="ECO:0000256" key="2">
    <source>
        <dbReference type="ARBA" id="ARBA00005417"/>
    </source>
</evidence>
<evidence type="ECO:0000256" key="5">
    <source>
        <dbReference type="ARBA" id="ARBA00022840"/>
    </source>
</evidence>